<reference evidence="6 8" key="1">
    <citation type="submission" date="2019-07" db="EMBL/GenBank/DDBJ databases">
        <authorList>
            <person name="Qu J.-H."/>
        </authorList>
    </citation>
    <scope>NUCLEOTIDE SEQUENCE [LARGE SCALE GENOMIC DNA]</scope>
    <source>
        <strain evidence="6 8">MDT1-10-3</strain>
    </source>
</reference>
<dbReference type="Gene3D" id="1.10.10.60">
    <property type="entry name" value="Homeodomain-like"/>
    <property type="match status" value="1"/>
</dbReference>
<keyword evidence="1" id="KW-0805">Transcription regulation</keyword>
<evidence type="ECO:0000256" key="3">
    <source>
        <dbReference type="ARBA" id="ARBA00023163"/>
    </source>
</evidence>
<dbReference type="InterPro" id="IPR036271">
    <property type="entry name" value="Tet_transcr_reg_TetR-rel_C_sf"/>
</dbReference>
<dbReference type="PRINTS" id="PR00455">
    <property type="entry name" value="HTHTETR"/>
</dbReference>
<gene>
    <name evidence="7" type="ORF">ACD591_05535</name>
    <name evidence="6" type="ORF">FOE74_11590</name>
</gene>
<reference evidence="6 8" key="2">
    <citation type="submission" date="2019-09" db="EMBL/GenBank/DDBJ databases">
        <title>A bacterium isolated from glacier soil.</title>
        <authorList>
            <person name="Liu Q."/>
        </authorList>
    </citation>
    <scope>NUCLEOTIDE SEQUENCE [LARGE SCALE GENOMIC DNA]</scope>
    <source>
        <strain evidence="6 8">MDT1-10-3</strain>
    </source>
</reference>
<dbReference type="Proteomes" id="UP001570846">
    <property type="component" value="Unassembled WGS sequence"/>
</dbReference>
<dbReference type="PANTHER" id="PTHR47506:SF6">
    <property type="entry name" value="HTH-TYPE TRANSCRIPTIONAL REPRESSOR NEMR"/>
    <property type="match status" value="1"/>
</dbReference>
<dbReference type="GO" id="GO:0003677">
    <property type="term" value="F:DNA binding"/>
    <property type="evidence" value="ECO:0007669"/>
    <property type="project" value="UniProtKB-UniRule"/>
</dbReference>
<comment type="caution">
    <text evidence="6">The sequence shown here is derived from an EMBL/GenBank/DDBJ whole genome shotgun (WGS) entry which is preliminary data.</text>
</comment>
<protein>
    <submittedName>
        <fullName evidence="6">TetR/AcrR family transcriptional regulator</fullName>
    </submittedName>
</protein>
<evidence type="ECO:0000259" key="5">
    <source>
        <dbReference type="PROSITE" id="PS50977"/>
    </source>
</evidence>
<feature type="DNA-binding region" description="H-T-H motif" evidence="4">
    <location>
        <begin position="29"/>
        <end position="48"/>
    </location>
</feature>
<dbReference type="AlphaFoldDB" id="A0A5M8QFJ5"/>
<sequence length="202" mass="22990">MGTKDEMIKAEVLAQAQKLFRHYGLTKTTMEDIAKAAGKGKSTLYYYYKSKEEIYKEVVMGEMNETFSFLKEAVEAAETAEDKLRAYSLTKFRVLQEKVNLYTVICGDIESNFQLMMELHKNYESQELQLVKAILDLGQERGEFPGIINANTDQLAFTMVCAGRGLQMGLVFNNNFVDLDSRIDLMSRILMYGLKGENPAQK</sequence>
<accession>A0A5M8QFJ5</accession>
<dbReference type="Pfam" id="PF00440">
    <property type="entry name" value="TetR_N"/>
    <property type="match status" value="1"/>
</dbReference>
<dbReference type="Proteomes" id="UP000323866">
    <property type="component" value="Unassembled WGS sequence"/>
</dbReference>
<dbReference type="EMBL" id="VKKZ01000020">
    <property type="protein sequence ID" value="KAA6434805.1"/>
    <property type="molecule type" value="Genomic_DNA"/>
</dbReference>
<keyword evidence="9" id="KW-1185">Reference proteome</keyword>
<dbReference type="EMBL" id="JBGOGF010000002">
    <property type="protein sequence ID" value="MFA1770745.1"/>
    <property type="molecule type" value="Genomic_DNA"/>
</dbReference>
<dbReference type="InterPro" id="IPR009057">
    <property type="entry name" value="Homeodomain-like_sf"/>
</dbReference>
<dbReference type="RefSeq" id="WP_149098747.1">
    <property type="nucleotide sequence ID" value="NZ_BMMG01000003.1"/>
</dbReference>
<keyword evidence="3" id="KW-0804">Transcription</keyword>
<feature type="domain" description="HTH tetR-type" evidence="5">
    <location>
        <begin position="6"/>
        <end position="66"/>
    </location>
</feature>
<dbReference type="SUPFAM" id="SSF46689">
    <property type="entry name" value="Homeodomain-like"/>
    <property type="match status" value="1"/>
</dbReference>
<dbReference type="PANTHER" id="PTHR47506">
    <property type="entry name" value="TRANSCRIPTIONAL REGULATORY PROTEIN"/>
    <property type="match status" value="1"/>
</dbReference>
<name>A0A5M8QFJ5_9BACT</name>
<evidence type="ECO:0000256" key="4">
    <source>
        <dbReference type="PROSITE-ProRule" id="PRU00335"/>
    </source>
</evidence>
<dbReference type="SUPFAM" id="SSF48498">
    <property type="entry name" value="Tetracyclin repressor-like, C-terminal domain"/>
    <property type="match status" value="1"/>
</dbReference>
<evidence type="ECO:0000313" key="8">
    <source>
        <dbReference type="Proteomes" id="UP000323866"/>
    </source>
</evidence>
<dbReference type="PROSITE" id="PS50977">
    <property type="entry name" value="HTH_TETR_2"/>
    <property type="match status" value="1"/>
</dbReference>
<dbReference type="InterPro" id="IPR001647">
    <property type="entry name" value="HTH_TetR"/>
</dbReference>
<evidence type="ECO:0000256" key="1">
    <source>
        <dbReference type="ARBA" id="ARBA00023015"/>
    </source>
</evidence>
<keyword evidence="2 4" id="KW-0238">DNA-binding</keyword>
<reference evidence="7 9" key="3">
    <citation type="submission" date="2024-08" db="EMBL/GenBank/DDBJ databases">
        <authorList>
            <person name="Wei W."/>
        </authorList>
    </citation>
    <scope>NUCLEOTIDE SEQUENCE [LARGE SCALE GENOMIC DNA]</scope>
    <source>
        <strain evidence="7 9">XU2</strain>
    </source>
</reference>
<evidence type="ECO:0000313" key="9">
    <source>
        <dbReference type="Proteomes" id="UP001570846"/>
    </source>
</evidence>
<dbReference type="Gene3D" id="1.10.357.10">
    <property type="entry name" value="Tetracycline Repressor, domain 2"/>
    <property type="match status" value="1"/>
</dbReference>
<evidence type="ECO:0000313" key="7">
    <source>
        <dbReference type="EMBL" id="MFA1770745.1"/>
    </source>
</evidence>
<dbReference type="OrthoDB" id="9789566at2"/>
<proteinExistence type="predicted"/>
<organism evidence="6 8">
    <name type="scientific">Rufibacter glacialis</name>
    <dbReference type="NCBI Taxonomy" id="1259555"/>
    <lineage>
        <taxon>Bacteria</taxon>
        <taxon>Pseudomonadati</taxon>
        <taxon>Bacteroidota</taxon>
        <taxon>Cytophagia</taxon>
        <taxon>Cytophagales</taxon>
        <taxon>Hymenobacteraceae</taxon>
        <taxon>Rufibacter</taxon>
    </lineage>
</organism>
<evidence type="ECO:0000256" key="2">
    <source>
        <dbReference type="ARBA" id="ARBA00023125"/>
    </source>
</evidence>
<evidence type="ECO:0000313" key="6">
    <source>
        <dbReference type="EMBL" id="KAA6434805.1"/>
    </source>
</evidence>